<evidence type="ECO:0000313" key="3">
    <source>
        <dbReference type="EMBL" id="CAD7239839.1"/>
    </source>
</evidence>
<dbReference type="SUPFAM" id="SSF75445">
    <property type="entry name" value="D-ribose-5-phosphate isomerase (RpiA), lid domain"/>
    <property type="match status" value="1"/>
</dbReference>
<dbReference type="GO" id="GO:0009052">
    <property type="term" value="P:pentose-phosphate shunt, non-oxidative branch"/>
    <property type="evidence" value="ECO:0007669"/>
    <property type="project" value="InterPro"/>
</dbReference>
<dbReference type="AlphaFoldDB" id="A0A7R8WXN4"/>
<sequence>MIVIADESKYVDTLGKFHLPVEVVKFGWKTTAQNIVELLEDSDVAATGVELRKTGLSPFVSDEGHYILDCYCEQINDPSRLSVRLNLIPGVVENGLFIGLADTVILGRKDGTVQVLDRDDGNGEFEPLNLPIDLEFDEES</sequence>
<dbReference type="Gene3D" id="3.30.70.260">
    <property type="match status" value="1"/>
</dbReference>
<gene>
    <name evidence="3" type="ORF">CTOB1V02_LOCUS17654</name>
</gene>
<dbReference type="Gene3D" id="3.40.50.1360">
    <property type="match status" value="1"/>
</dbReference>
<comment type="pathway">
    <text evidence="2">Carbohydrate degradation.</text>
</comment>
<evidence type="ECO:0000256" key="1">
    <source>
        <dbReference type="ARBA" id="ARBA00001713"/>
    </source>
</evidence>
<dbReference type="InterPro" id="IPR050262">
    <property type="entry name" value="Ribose-5P_isomerase"/>
</dbReference>
<accession>A0A7R8WXN4</accession>
<dbReference type="InterPro" id="IPR004788">
    <property type="entry name" value="Ribose5P_isomerase_type_A"/>
</dbReference>
<comment type="catalytic activity">
    <reaction evidence="1">
        <text>aldehydo-D-ribose 5-phosphate = D-ribulose 5-phosphate</text>
        <dbReference type="Rhea" id="RHEA:14657"/>
        <dbReference type="ChEBI" id="CHEBI:58121"/>
        <dbReference type="ChEBI" id="CHEBI:58273"/>
        <dbReference type="EC" id="5.3.1.6"/>
    </reaction>
</comment>
<dbReference type="EMBL" id="OB743742">
    <property type="protein sequence ID" value="CAD7239839.1"/>
    <property type="molecule type" value="Genomic_DNA"/>
</dbReference>
<proteinExistence type="predicted"/>
<dbReference type="Pfam" id="PF06026">
    <property type="entry name" value="Rib_5-P_isom_A"/>
    <property type="match status" value="1"/>
</dbReference>
<dbReference type="PANTHER" id="PTHR43748">
    <property type="entry name" value="RIBOSE-5-PHOSPHATE ISOMERASE 3, CHLOROPLASTIC-RELATED"/>
    <property type="match status" value="1"/>
</dbReference>
<evidence type="ECO:0000256" key="2">
    <source>
        <dbReference type="ARBA" id="ARBA00004921"/>
    </source>
</evidence>
<dbReference type="GO" id="GO:0004751">
    <property type="term" value="F:ribose-5-phosphate isomerase activity"/>
    <property type="evidence" value="ECO:0007669"/>
    <property type="project" value="UniProtKB-EC"/>
</dbReference>
<name>A0A7R8WXN4_9CRUS</name>
<reference evidence="3" key="1">
    <citation type="submission" date="2020-11" db="EMBL/GenBank/DDBJ databases">
        <authorList>
            <person name="Tran Van P."/>
        </authorList>
    </citation>
    <scope>NUCLEOTIDE SEQUENCE</scope>
</reference>
<protein>
    <submittedName>
        <fullName evidence="3">Uncharacterized protein</fullName>
    </submittedName>
</protein>
<dbReference type="OrthoDB" id="1555531at2759"/>
<organism evidence="3">
    <name type="scientific">Cyprideis torosa</name>
    <dbReference type="NCBI Taxonomy" id="163714"/>
    <lineage>
        <taxon>Eukaryota</taxon>
        <taxon>Metazoa</taxon>
        <taxon>Ecdysozoa</taxon>
        <taxon>Arthropoda</taxon>
        <taxon>Crustacea</taxon>
        <taxon>Oligostraca</taxon>
        <taxon>Ostracoda</taxon>
        <taxon>Podocopa</taxon>
        <taxon>Podocopida</taxon>
        <taxon>Cytherocopina</taxon>
        <taxon>Cytheroidea</taxon>
        <taxon>Cytherideidae</taxon>
        <taxon>Cyprideis</taxon>
    </lineage>
</organism>
<dbReference type="PANTHER" id="PTHR43748:SF3">
    <property type="entry name" value="RIBOSE-5-PHOSPHATE ISOMERASE 3, CHLOROPLASTIC-RELATED"/>
    <property type="match status" value="1"/>
</dbReference>